<dbReference type="GO" id="GO:0005886">
    <property type="term" value="C:plasma membrane"/>
    <property type="evidence" value="ECO:0007669"/>
    <property type="project" value="UniProtKB-SubCell"/>
</dbReference>
<dbReference type="PANTHER" id="PTHR12929">
    <property type="entry name" value="SOLUTE CARRIER FAMILY 52"/>
    <property type="match status" value="1"/>
</dbReference>
<feature type="transmembrane region" description="Helical" evidence="9">
    <location>
        <begin position="31"/>
        <end position="48"/>
    </location>
</feature>
<gene>
    <name evidence="10" type="ORF">PACLA_8A002329</name>
</gene>
<evidence type="ECO:0000256" key="9">
    <source>
        <dbReference type="RuleBase" id="RU368035"/>
    </source>
</evidence>
<keyword evidence="4 9" id="KW-0813">Transport</keyword>
<feature type="transmembrane region" description="Helical" evidence="9">
    <location>
        <begin position="213"/>
        <end position="240"/>
    </location>
</feature>
<name>A0A7D9DMD8_PARCT</name>
<keyword evidence="6 9" id="KW-0812">Transmembrane</keyword>
<accession>A0A7D9DMD8</accession>
<evidence type="ECO:0000256" key="6">
    <source>
        <dbReference type="ARBA" id="ARBA00022692"/>
    </source>
</evidence>
<dbReference type="InterPro" id="IPR009357">
    <property type="entry name" value="Riboflavin_transptr"/>
</dbReference>
<reference evidence="10" key="1">
    <citation type="submission" date="2020-04" db="EMBL/GenBank/DDBJ databases">
        <authorList>
            <person name="Alioto T."/>
            <person name="Alioto T."/>
            <person name="Gomez Garrido J."/>
        </authorList>
    </citation>
    <scope>NUCLEOTIDE SEQUENCE</scope>
    <source>
        <strain evidence="10">A484AB</strain>
    </source>
</reference>
<evidence type="ECO:0000256" key="2">
    <source>
        <dbReference type="ARBA" id="ARBA00004651"/>
    </source>
</evidence>
<dbReference type="Proteomes" id="UP001152795">
    <property type="component" value="Unassembled WGS sequence"/>
</dbReference>
<comment type="caution">
    <text evidence="10">The sequence shown here is derived from an EMBL/GenBank/DDBJ whole genome shotgun (WGS) entry which is preliminary data.</text>
</comment>
<keyword evidence="7 9" id="KW-1133">Transmembrane helix</keyword>
<evidence type="ECO:0000256" key="7">
    <source>
        <dbReference type="ARBA" id="ARBA00022989"/>
    </source>
</evidence>
<feature type="transmembrane region" description="Helical" evidence="9">
    <location>
        <begin position="101"/>
        <end position="121"/>
    </location>
</feature>
<dbReference type="PANTHER" id="PTHR12929:SF10">
    <property type="entry name" value="RIBOFLAVIN TRANSPORTER"/>
    <property type="match status" value="1"/>
</dbReference>
<dbReference type="OrthoDB" id="9995836at2759"/>
<protein>
    <recommendedName>
        <fullName evidence="9">Riboflavin transporter</fullName>
    </recommendedName>
</protein>
<keyword evidence="5 9" id="KW-1003">Cell membrane</keyword>
<dbReference type="GO" id="GO:0032217">
    <property type="term" value="F:riboflavin transmembrane transporter activity"/>
    <property type="evidence" value="ECO:0007669"/>
    <property type="project" value="UniProtKB-UniRule"/>
</dbReference>
<comment type="subcellular location">
    <subcellularLocation>
        <location evidence="2 9">Cell membrane</location>
        <topology evidence="2 9">Multi-pass membrane protein</topology>
    </subcellularLocation>
</comment>
<evidence type="ECO:0000256" key="8">
    <source>
        <dbReference type="ARBA" id="ARBA00023136"/>
    </source>
</evidence>
<comment type="similarity">
    <text evidence="3 9">Belongs to the riboflavin transporter family.</text>
</comment>
<dbReference type="EMBL" id="CACRXK020001302">
    <property type="protein sequence ID" value="CAB3988287.1"/>
    <property type="molecule type" value="Genomic_DNA"/>
</dbReference>
<proteinExistence type="inferred from homology"/>
<evidence type="ECO:0000256" key="3">
    <source>
        <dbReference type="ARBA" id="ARBA00006366"/>
    </source>
</evidence>
<feature type="transmembrane region" description="Helical" evidence="9">
    <location>
        <begin position="133"/>
        <end position="157"/>
    </location>
</feature>
<comment type="catalytic activity">
    <reaction evidence="1 9">
        <text>riboflavin(in) = riboflavin(out)</text>
        <dbReference type="Rhea" id="RHEA:35015"/>
        <dbReference type="ChEBI" id="CHEBI:57986"/>
    </reaction>
</comment>
<comment type="function">
    <text evidence="9">Plasma membrane transporter mediating the uptake by cells of the water soluble vitamin B2/riboflavin that plays a key role in biochemical oxidation-reduction reactions of the carbohydrate, lipid, and amino acid metabolism.</text>
</comment>
<evidence type="ECO:0000313" key="11">
    <source>
        <dbReference type="Proteomes" id="UP001152795"/>
    </source>
</evidence>
<evidence type="ECO:0000256" key="1">
    <source>
        <dbReference type="ARBA" id="ARBA00000215"/>
    </source>
</evidence>
<dbReference type="AlphaFoldDB" id="A0A7D9DMD8"/>
<sequence length="334" mass="37023">MSYSLLTRVMERLVESYREAKTALVNTDISWRTYSLIACFALSSWITVNGIWSELPVIVLYAPEKWQIASYTVVIIQLGFAGPLLFSLANQLCPRIFTEKLTIYLLFLIGILSCLFLAIWFKKTTKVDGKPHSVALMVLVFTLALVDCTSSVVFLTFMAMYDPRYITALYIGESFCGLLPGLAAIIQGSPVVVCNSTNHTGANENSTSQPSDAGLLFSASAYFIILLVMMLFSGFAFLALNFLPFAVNEQCVEVITNHVAQQCNGQTDKKELINEEQEPEVKFGSSCLSSRRLVILFFIQAVVSSFTFGILPSLSPYAFESYGMASYHLGMDFS</sequence>
<evidence type="ECO:0000313" key="10">
    <source>
        <dbReference type="EMBL" id="CAB3988287.1"/>
    </source>
</evidence>
<evidence type="ECO:0000256" key="4">
    <source>
        <dbReference type="ARBA" id="ARBA00022448"/>
    </source>
</evidence>
<keyword evidence="8 9" id="KW-0472">Membrane</keyword>
<keyword evidence="11" id="KW-1185">Reference proteome</keyword>
<feature type="transmembrane region" description="Helical" evidence="9">
    <location>
        <begin position="169"/>
        <end position="193"/>
    </location>
</feature>
<organism evidence="10 11">
    <name type="scientific">Paramuricea clavata</name>
    <name type="common">Red gorgonian</name>
    <name type="synonym">Violescent sea-whip</name>
    <dbReference type="NCBI Taxonomy" id="317549"/>
    <lineage>
        <taxon>Eukaryota</taxon>
        <taxon>Metazoa</taxon>
        <taxon>Cnidaria</taxon>
        <taxon>Anthozoa</taxon>
        <taxon>Octocorallia</taxon>
        <taxon>Malacalcyonacea</taxon>
        <taxon>Plexauridae</taxon>
        <taxon>Paramuricea</taxon>
    </lineage>
</organism>
<comment type="caution">
    <text evidence="9">Lacks conserved residue(s) required for the propagation of feature annotation.</text>
</comment>
<evidence type="ECO:0000256" key="5">
    <source>
        <dbReference type="ARBA" id="ARBA00022475"/>
    </source>
</evidence>
<feature type="transmembrane region" description="Helical" evidence="9">
    <location>
        <begin position="293"/>
        <end position="314"/>
    </location>
</feature>
<feature type="transmembrane region" description="Helical" evidence="9">
    <location>
        <begin position="68"/>
        <end position="89"/>
    </location>
</feature>
<dbReference type="Pfam" id="PF06237">
    <property type="entry name" value="SLC52_ribofla_tr"/>
    <property type="match status" value="1"/>
</dbReference>